<evidence type="ECO:0000256" key="1">
    <source>
        <dbReference type="SAM" id="SignalP"/>
    </source>
</evidence>
<evidence type="ECO:0000313" key="2">
    <source>
        <dbReference type="EMBL" id="TVM32829.1"/>
    </source>
</evidence>
<gene>
    <name evidence="2" type="ORF">DQK91_14075</name>
</gene>
<feature type="chain" id="PRO_5026917494" evidence="1">
    <location>
        <begin position="31"/>
        <end position="120"/>
    </location>
</feature>
<dbReference type="AlphaFoldDB" id="A0A6P1ZII1"/>
<dbReference type="RefSeq" id="WP_144306012.1">
    <property type="nucleotide sequence ID" value="NZ_QMIF01000009.1"/>
</dbReference>
<feature type="signal peptide" evidence="1">
    <location>
        <begin position="1"/>
        <end position="30"/>
    </location>
</feature>
<dbReference type="Proteomes" id="UP000434052">
    <property type="component" value="Unassembled WGS sequence"/>
</dbReference>
<dbReference type="OrthoDB" id="9905697at2"/>
<name>A0A6P1ZII1_9BACT</name>
<proteinExistence type="predicted"/>
<evidence type="ECO:0000313" key="3">
    <source>
        <dbReference type="Proteomes" id="UP000434052"/>
    </source>
</evidence>
<keyword evidence="1" id="KW-0732">Signal</keyword>
<dbReference type="EMBL" id="QMIF01000009">
    <property type="protein sequence ID" value="TVM32829.1"/>
    <property type="molecule type" value="Genomic_DNA"/>
</dbReference>
<protein>
    <submittedName>
        <fullName evidence="2">Uncharacterized protein</fullName>
    </submittedName>
</protein>
<sequence length="120" mass="12536">MKRMTRYWLRATALLAYCLLLWAAPVGAQADSLPVCPGGTVVETAPLPHGTAQKVTCPGTVREVYDHYRAAMQAAGYHLVVEAIEQERGGLAGTGANGGSISVTVSTADKGTSVVVDHTP</sequence>
<organism evidence="2 3">
    <name type="scientific">Oceanidesulfovibrio marinus</name>
    <dbReference type="NCBI Taxonomy" id="370038"/>
    <lineage>
        <taxon>Bacteria</taxon>
        <taxon>Pseudomonadati</taxon>
        <taxon>Thermodesulfobacteriota</taxon>
        <taxon>Desulfovibrionia</taxon>
        <taxon>Desulfovibrionales</taxon>
        <taxon>Desulfovibrionaceae</taxon>
        <taxon>Oceanidesulfovibrio</taxon>
    </lineage>
</organism>
<accession>A0A6P1ZII1</accession>
<reference evidence="2 3" key="1">
    <citation type="submission" date="2018-06" db="EMBL/GenBank/DDBJ databases">
        <title>Complete genome of Desulfovibrio marinus P48SEP.</title>
        <authorList>
            <person name="Crispim J.S."/>
            <person name="Vidigal P.M.P."/>
            <person name="Silva L.C.F."/>
            <person name="Araujo L.C."/>
            <person name="Laguardia C.N."/>
            <person name="Dias R.S."/>
            <person name="Sousa M.P."/>
            <person name="Paula S.O."/>
            <person name="Silva C."/>
        </authorList>
    </citation>
    <scope>NUCLEOTIDE SEQUENCE [LARGE SCALE GENOMIC DNA]</scope>
    <source>
        <strain evidence="2 3">P48SEP</strain>
    </source>
</reference>
<comment type="caution">
    <text evidence="2">The sequence shown here is derived from an EMBL/GenBank/DDBJ whole genome shotgun (WGS) entry which is preliminary data.</text>
</comment>